<accession>W7I7M1</accession>
<gene>
    <name evidence="4" type="ORF">DRE_07766</name>
</gene>
<dbReference type="Gene3D" id="3.10.129.10">
    <property type="entry name" value="Hotdog Thioesterase"/>
    <property type="match status" value="1"/>
</dbReference>
<evidence type="ECO:0000313" key="4">
    <source>
        <dbReference type="EMBL" id="EWC48318.1"/>
    </source>
</evidence>
<proteinExistence type="inferred from homology"/>
<sequence>MSDKTSSQAELDKQLLDKLTDSPFRSVGAMKAPDSKGDITTWGKEIYEGLVPIRATLYPHPAATYTLHLDEKYGNLLGNLHGGAAATIFDIATTMTLALVQSEGFWQHWGVSRTLSCTYLRPAQVNRHVTIHCEVVSFGKRLVHIKGSMKDRDGKVLVTCEHDKVNTDTRSTKL</sequence>
<comment type="similarity">
    <text evidence="1">Belongs to the thioesterase PaaI family.</text>
</comment>
<dbReference type="OrthoDB" id="2831072at2759"/>
<dbReference type="CDD" id="cd03443">
    <property type="entry name" value="PaaI_thioesterase"/>
    <property type="match status" value="1"/>
</dbReference>
<dbReference type="HOGENOM" id="CLU_089876_1_1_1"/>
<dbReference type="GO" id="GO:0047617">
    <property type="term" value="F:fatty acyl-CoA hydrolase activity"/>
    <property type="evidence" value="ECO:0007669"/>
    <property type="project" value="InterPro"/>
</dbReference>
<protein>
    <recommendedName>
        <fullName evidence="3">Thioesterase domain-containing protein</fullName>
    </recommendedName>
</protein>
<keyword evidence="2" id="KW-0378">Hydrolase</keyword>
<dbReference type="InterPro" id="IPR006683">
    <property type="entry name" value="Thioestr_dom"/>
</dbReference>
<dbReference type="PANTHER" id="PTHR21660">
    <property type="entry name" value="THIOESTERASE SUPERFAMILY MEMBER-RELATED"/>
    <property type="match status" value="1"/>
</dbReference>
<dbReference type="SUPFAM" id="SSF54637">
    <property type="entry name" value="Thioesterase/thiol ester dehydrase-isomerase"/>
    <property type="match status" value="1"/>
</dbReference>
<name>W7I7M1_9PEZI</name>
<evidence type="ECO:0000256" key="1">
    <source>
        <dbReference type="ARBA" id="ARBA00008324"/>
    </source>
</evidence>
<keyword evidence="5" id="KW-1185">Reference proteome</keyword>
<dbReference type="AlphaFoldDB" id="W7I7M1"/>
<evidence type="ECO:0000313" key="5">
    <source>
        <dbReference type="Proteomes" id="UP000024837"/>
    </source>
</evidence>
<reference evidence="4 5" key="1">
    <citation type="submission" date="2013-05" db="EMBL/GenBank/DDBJ databases">
        <title>Drechslerella stenobrocha genome reveals carnivorous origination and mechanical trapping mechanism of predatory fungi.</title>
        <authorList>
            <person name="Liu X."/>
            <person name="Zhang W."/>
            <person name="Liu K."/>
        </authorList>
    </citation>
    <scope>NUCLEOTIDE SEQUENCE [LARGE SCALE GENOMIC DNA]</scope>
    <source>
        <strain evidence="4 5">248</strain>
    </source>
</reference>
<organism evidence="4 5">
    <name type="scientific">Drechslerella stenobrocha 248</name>
    <dbReference type="NCBI Taxonomy" id="1043628"/>
    <lineage>
        <taxon>Eukaryota</taxon>
        <taxon>Fungi</taxon>
        <taxon>Dikarya</taxon>
        <taxon>Ascomycota</taxon>
        <taxon>Pezizomycotina</taxon>
        <taxon>Orbiliomycetes</taxon>
        <taxon>Orbiliales</taxon>
        <taxon>Orbiliaceae</taxon>
        <taxon>Drechslerella</taxon>
    </lineage>
</organism>
<evidence type="ECO:0000259" key="3">
    <source>
        <dbReference type="Pfam" id="PF03061"/>
    </source>
</evidence>
<feature type="domain" description="Thioesterase" evidence="3">
    <location>
        <begin position="78"/>
        <end position="156"/>
    </location>
</feature>
<dbReference type="Pfam" id="PF03061">
    <property type="entry name" value="4HBT"/>
    <property type="match status" value="1"/>
</dbReference>
<dbReference type="PANTHER" id="PTHR21660:SF1">
    <property type="entry name" value="ACYL-COENZYME A THIOESTERASE 13"/>
    <property type="match status" value="1"/>
</dbReference>
<dbReference type="InterPro" id="IPR029069">
    <property type="entry name" value="HotDog_dom_sf"/>
</dbReference>
<dbReference type="Proteomes" id="UP000024837">
    <property type="component" value="Unassembled WGS sequence"/>
</dbReference>
<dbReference type="EMBL" id="KI966393">
    <property type="protein sequence ID" value="EWC48318.1"/>
    <property type="molecule type" value="Genomic_DNA"/>
</dbReference>
<evidence type="ECO:0000256" key="2">
    <source>
        <dbReference type="ARBA" id="ARBA00022801"/>
    </source>
</evidence>
<dbReference type="InterPro" id="IPR039298">
    <property type="entry name" value="ACOT13"/>
</dbReference>